<dbReference type="EMBL" id="JBHTMP010000081">
    <property type="protein sequence ID" value="MFD1325506.1"/>
    <property type="molecule type" value="Genomic_DNA"/>
</dbReference>
<keyword evidence="2" id="KW-1185">Reference proteome</keyword>
<evidence type="ECO:0000313" key="2">
    <source>
        <dbReference type="Proteomes" id="UP001597260"/>
    </source>
</evidence>
<protein>
    <submittedName>
        <fullName evidence="1">DUF6301 family protein</fullName>
    </submittedName>
</protein>
<accession>A0ABW3YPI5</accession>
<dbReference type="Pfam" id="PF19818">
    <property type="entry name" value="DUF6301"/>
    <property type="match status" value="1"/>
</dbReference>
<name>A0ABW3YPI5_9ACTN</name>
<dbReference type="RefSeq" id="WP_377577963.1">
    <property type="nucleotide sequence ID" value="NZ_JBHTMP010000081.1"/>
</dbReference>
<evidence type="ECO:0000313" key="1">
    <source>
        <dbReference type="EMBL" id="MFD1325506.1"/>
    </source>
</evidence>
<dbReference type="InterPro" id="IPR046268">
    <property type="entry name" value="DUF6301"/>
</dbReference>
<reference evidence="2" key="1">
    <citation type="journal article" date="2019" name="Int. J. Syst. Evol. Microbiol.">
        <title>The Global Catalogue of Microorganisms (GCM) 10K type strain sequencing project: providing services to taxonomists for standard genome sequencing and annotation.</title>
        <authorList>
            <consortium name="The Broad Institute Genomics Platform"/>
            <consortium name="The Broad Institute Genome Sequencing Center for Infectious Disease"/>
            <person name="Wu L."/>
            <person name="Ma J."/>
        </authorList>
    </citation>
    <scope>NUCLEOTIDE SEQUENCE [LARGE SCALE GENOMIC DNA]</scope>
    <source>
        <strain evidence="2">JCM 31037</strain>
    </source>
</reference>
<comment type="caution">
    <text evidence="1">The sequence shown here is derived from an EMBL/GenBank/DDBJ whole genome shotgun (WGS) entry which is preliminary data.</text>
</comment>
<proteinExistence type="predicted"/>
<gene>
    <name evidence="1" type="ORF">ACFQ4H_30930</name>
</gene>
<dbReference type="Proteomes" id="UP001597260">
    <property type="component" value="Unassembled WGS sequence"/>
</dbReference>
<organism evidence="1 2">
    <name type="scientific">Micromonospora sonneratiae</name>
    <dbReference type="NCBI Taxonomy" id="1184706"/>
    <lineage>
        <taxon>Bacteria</taxon>
        <taxon>Bacillati</taxon>
        <taxon>Actinomycetota</taxon>
        <taxon>Actinomycetes</taxon>
        <taxon>Micromonosporales</taxon>
        <taxon>Micromonosporaceae</taxon>
        <taxon>Micromonospora</taxon>
    </lineage>
</organism>
<sequence length="169" mass="17915">MNSAHVLTPAQLVEVTSKLAGLRWSWSTAEVDRVVAELGWPVAAGPTASGVVLRVGFAPVTDFAELAFAGEAATIFSVMVTSGAVGESPDATAFRRDAFVAAVQAVGTVLGEPTDRRPGDRPEVRWLAPSGIIRVRDGGVFVELALLSARYAATLDEWSAEESTDEEEW</sequence>